<proteinExistence type="predicted"/>
<comment type="caution">
    <text evidence="4">The sequence shown here is derived from an EMBL/GenBank/DDBJ whole genome shotgun (WGS) entry which is preliminary data.</text>
</comment>
<dbReference type="Proteomes" id="UP000176998">
    <property type="component" value="Unassembled WGS sequence"/>
</dbReference>
<dbReference type="PANTHER" id="PTHR47706:SF10">
    <property type="entry name" value="NMRA-LIKE DOMAIN-CONTAINING PROTEIN"/>
    <property type="match status" value="1"/>
</dbReference>
<dbReference type="STRING" id="1209926.A0A1G4ARG4"/>
<dbReference type="RefSeq" id="XP_022468867.1">
    <property type="nucleotide sequence ID" value="XM_022624604.1"/>
</dbReference>
<dbReference type="Gene3D" id="3.90.25.10">
    <property type="entry name" value="UDP-galactose 4-epimerase, domain 1"/>
    <property type="match status" value="1"/>
</dbReference>
<keyword evidence="2" id="KW-0560">Oxidoreductase</keyword>
<protein>
    <submittedName>
        <fullName evidence="4">NmrA-like family protein</fullName>
    </submittedName>
</protein>
<dbReference type="PANTHER" id="PTHR47706">
    <property type="entry name" value="NMRA-LIKE FAMILY PROTEIN"/>
    <property type="match status" value="1"/>
</dbReference>
<dbReference type="GeneID" id="34566114"/>
<dbReference type="InterPro" id="IPR036291">
    <property type="entry name" value="NAD(P)-bd_dom_sf"/>
</dbReference>
<name>A0A1G4ARG4_9PEZI</name>
<gene>
    <name evidence="4" type="ORF">CORC01_12986</name>
</gene>
<keyword evidence="1" id="KW-0521">NADP</keyword>
<evidence type="ECO:0000256" key="2">
    <source>
        <dbReference type="ARBA" id="ARBA00023002"/>
    </source>
</evidence>
<dbReference type="InterPro" id="IPR008030">
    <property type="entry name" value="NmrA-like"/>
</dbReference>
<dbReference type="OrthoDB" id="9974981at2759"/>
<dbReference type="CDD" id="cd05259">
    <property type="entry name" value="PCBER_SDR_a"/>
    <property type="match status" value="1"/>
</dbReference>
<dbReference type="AlphaFoldDB" id="A0A1G4ARG4"/>
<dbReference type="GO" id="GO:0016491">
    <property type="term" value="F:oxidoreductase activity"/>
    <property type="evidence" value="ECO:0007669"/>
    <property type="project" value="UniProtKB-KW"/>
</dbReference>
<evidence type="ECO:0000259" key="3">
    <source>
        <dbReference type="Pfam" id="PF05368"/>
    </source>
</evidence>
<organism evidence="4 5">
    <name type="scientific">Colletotrichum orchidophilum</name>
    <dbReference type="NCBI Taxonomy" id="1209926"/>
    <lineage>
        <taxon>Eukaryota</taxon>
        <taxon>Fungi</taxon>
        <taxon>Dikarya</taxon>
        <taxon>Ascomycota</taxon>
        <taxon>Pezizomycotina</taxon>
        <taxon>Sordariomycetes</taxon>
        <taxon>Hypocreomycetidae</taxon>
        <taxon>Glomerellales</taxon>
        <taxon>Glomerellaceae</taxon>
        <taxon>Colletotrichum</taxon>
    </lineage>
</organism>
<sequence>MSVIKKVAVVGGSGNLGPSIVTGLLDAGFEVTAVSRKESSATFPAGATVKKIDLTSTEAVTEVFKGQDAVVSVVGNAGFGSQRLLADAALAAGVKRFIPSEFGINTRKARDTKIGGIVAPKVETVDYLIQLAEKNSSFTWTGISTGPFYDWDFSGGVLGFDLNNKTVKIFDSGNEPVTPSTFSLIGKSVAGVLKHPEATANKYIEVASFTTTQRELLKIIEELTGSTFTVSNVKTSDLEKIADEKLSKGDFSAFIDLLQQYSFADGNGNASKDNAAVKLLGLQEDDIKAETKKALALWK</sequence>
<evidence type="ECO:0000313" key="4">
    <source>
        <dbReference type="EMBL" id="OHE91695.1"/>
    </source>
</evidence>
<dbReference type="EMBL" id="MJBS01000173">
    <property type="protein sequence ID" value="OHE91695.1"/>
    <property type="molecule type" value="Genomic_DNA"/>
</dbReference>
<evidence type="ECO:0000313" key="5">
    <source>
        <dbReference type="Proteomes" id="UP000176998"/>
    </source>
</evidence>
<dbReference type="InterPro" id="IPR045312">
    <property type="entry name" value="PCBER-like"/>
</dbReference>
<keyword evidence="5" id="KW-1185">Reference proteome</keyword>
<dbReference type="Gene3D" id="3.40.50.720">
    <property type="entry name" value="NAD(P)-binding Rossmann-like Domain"/>
    <property type="match status" value="1"/>
</dbReference>
<evidence type="ECO:0000256" key="1">
    <source>
        <dbReference type="ARBA" id="ARBA00022857"/>
    </source>
</evidence>
<reference evidence="4 5" key="1">
    <citation type="submission" date="2016-09" db="EMBL/GenBank/DDBJ databases">
        <authorList>
            <person name="Capua I."/>
            <person name="De Benedictis P."/>
            <person name="Joannis T."/>
            <person name="Lombin L.H."/>
            <person name="Cattoli G."/>
        </authorList>
    </citation>
    <scope>NUCLEOTIDE SEQUENCE [LARGE SCALE GENOMIC DNA]</scope>
    <source>
        <strain evidence="4 5">IMI 309357</strain>
    </source>
</reference>
<dbReference type="Pfam" id="PF05368">
    <property type="entry name" value="NmrA"/>
    <property type="match status" value="1"/>
</dbReference>
<dbReference type="InterPro" id="IPR051609">
    <property type="entry name" value="NmrA/Isoflavone_reductase-like"/>
</dbReference>
<accession>A0A1G4ARG4</accession>
<feature type="domain" description="NmrA-like" evidence="3">
    <location>
        <begin position="5"/>
        <end position="246"/>
    </location>
</feature>
<dbReference type="SUPFAM" id="SSF51735">
    <property type="entry name" value="NAD(P)-binding Rossmann-fold domains"/>
    <property type="match status" value="1"/>
</dbReference>